<feature type="region of interest" description="Disordered" evidence="1">
    <location>
        <begin position="1246"/>
        <end position="1351"/>
    </location>
</feature>
<dbReference type="EMBL" id="SPLM01000036">
    <property type="protein sequence ID" value="TMW66192.1"/>
    <property type="molecule type" value="Genomic_DNA"/>
</dbReference>
<dbReference type="InterPro" id="IPR005113">
    <property type="entry name" value="uDENN_dom"/>
</dbReference>
<accession>A0A8K1CPE7</accession>
<keyword evidence="4" id="KW-1185">Reference proteome</keyword>
<gene>
    <name evidence="3" type="ORF">Poli38472_003957</name>
</gene>
<dbReference type="InterPro" id="IPR005112">
    <property type="entry name" value="dDENN_dom"/>
</dbReference>
<feature type="compositionally biased region" description="Low complexity" evidence="1">
    <location>
        <begin position="1292"/>
        <end position="1313"/>
    </location>
</feature>
<evidence type="ECO:0000256" key="1">
    <source>
        <dbReference type="SAM" id="MobiDB-lite"/>
    </source>
</evidence>
<sequence>MTREDDALVESFVVATKRILPAGTAALPPPAELVFAYPVPKDHDATEFCENVTMFMFPHGYATSWDQRTTIPPPPVHHLFTLTDAHGDHLYGASLSFFETPSARVKSLCVLTRRPFYTQMLRYLEQLLLLGVCQVRLEASSSHAPSFVEKALCNLLHEVPVPHRGSLAVQVQLGDLELTLERPPFTEFAFETDPELLLYTLMTVDAKTLVQLYHHVLLEHRVLIVGTDNVLVLAIVETLKSLIFPFTWLHVVIPNIPDSLDLSTLLEAPVPFLAGAHAVQLAQVTTPSNVVKYDATDGRLVVPGAVESTAMGMTMHMLQNSNQNLMSQTTDSVVLPPLPEASTRLLHTLLNVRASESNGTLALKKELQHKLWERRIHLQKACLSPMGDDKSPALSLIQPKTCLLVKPKLVYRKMSKLFLDLTASYLGDYAQCLGQKQQDMMSSSSQFDAEMFLERKPSHSRSFYQALTQTSHFQSFIAQHHEYIRRELPLEDAMKFHFVLKTMLSPDTNQSKDMSTTTTSNAQSKTFVAHAPQIDLAIVFAQATAVTSTATFDVVFPLIDTHAFGVPRKIVFPSMASDAVHSSLGTFLPPTTASSRRASKDGSEWMQTFLRTMPLPSSVKPRVDTLSSSSSSSSPRLNIYGSPRASRVGVFPSAPFKRSRTIDRLKNATPFYRSMTQKSSLVAASTAQAPSTPPLTPTASTKSGTRAATVVQSIWLLTTKACACHATIVRLTQQLTSAVDSDGKYADASIEAYGGLIRALAACGHASEAKAVFEECLSGSSLLSLEQIATIPHFWKPFSELLRCYVLNGLVQRAFDLLIQVKLEDEQLLDPSMGTLLFTGQVLDAQAEHIVERVSVTFGCGNLGLCLAPRGSAPSGTGAELITFQEEDDGQMSDDVRSVVELSGLQPHDVVETINGESVLHSAFPDIITGLKQASRPMVVTFLRGLDRLEAAGDATGDEATRRISSSSASSTSAVHETLVTTISRSTNSLFKTISASTLSSASLAAAPKAMTSKGTPRRDLCDRFGLLPKRGIRITTLADCEACGTRLSLSDVQRGWSKDPNDYTTRCGVCGNHFVPRLCVMLGVTTALYQTMEPQDQLTKTDDAMEKAKVEQLEYLSMPVIRKELMNLAHKVPLTLLTMKDLREVNPRIYWNIVIKLLSLAVPLDFLDLPDMTKRKSAKLKPPPGSTTLVSPEVKTPVVDEDDEMQSLVATIVERVKRDQQENDGNMTESELLKRVLETLTMQTEVTLGVAPPSITKSSSKESLRQQNEEDEERQESDDERETDVEDMRSSRTVSVTDSSAYYDDQQQQQSVKDADTSKTKRNSKFLSHLSAAPFRRISRTAPMSSSSAS</sequence>
<evidence type="ECO:0000313" key="4">
    <source>
        <dbReference type="Proteomes" id="UP000794436"/>
    </source>
</evidence>
<evidence type="ECO:0000313" key="3">
    <source>
        <dbReference type="EMBL" id="TMW66192.1"/>
    </source>
</evidence>
<organism evidence="3 4">
    <name type="scientific">Pythium oligandrum</name>
    <name type="common">Mycoparasitic fungus</name>
    <dbReference type="NCBI Taxonomy" id="41045"/>
    <lineage>
        <taxon>Eukaryota</taxon>
        <taxon>Sar</taxon>
        <taxon>Stramenopiles</taxon>
        <taxon>Oomycota</taxon>
        <taxon>Peronosporomycetes</taxon>
        <taxon>Pythiales</taxon>
        <taxon>Pythiaceae</taxon>
        <taxon>Pythium</taxon>
    </lineage>
</organism>
<dbReference type="Pfam" id="PF02141">
    <property type="entry name" value="DENN"/>
    <property type="match status" value="1"/>
</dbReference>
<dbReference type="Gene3D" id="3.40.50.11500">
    <property type="match status" value="1"/>
</dbReference>
<proteinExistence type="predicted"/>
<dbReference type="Gene3D" id="3.30.450.200">
    <property type="match status" value="1"/>
</dbReference>
<dbReference type="GO" id="GO:0032483">
    <property type="term" value="P:regulation of Rab protein signal transduction"/>
    <property type="evidence" value="ECO:0007669"/>
    <property type="project" value="TreeGrafter"/>
</dbReference>
<dbReference type="GO" id="GO:0031410">
    <property type="term" value="C:cytoplasmic vesicle"/>
    <property type="evidence" value="ECO:0007669"/>
    <property type="project" value="TreeGrafter"/>
</dbReference>
<comment type="caution">
    <text evidence="3">The sequence shown here is derived from an EMBL/GenBank/DDBJ whole genome shotgun (WGS) entry which is preliminary data.</text>
</comment>
<dbReference type="InterPro" id="IPR037516">
    <property type="entry name" value="Tripartite_DENN"/>
</dbReference>
<feature type="region of interest" description="Disordered" evidence="1">
    <location>
        <begin position="683"/>
        <end position="703"/>
    </location>
</feature>
<dbReference type="InterPro" id="IPR043153">
    <property type="entry name" value="DENN_C"/>
</dbReference>
<dbReference type="PANTHER" id="PTHR12296:SF21">
    <property type="entry name" value="DENN DOMAIN-CONTAINING PROTEIN 3"/>
    <property type="match status" value="1"/>
</dbReference>
<feature type="domain" description="UDENN" evidence="2">
    <location>
        <begin position="10"/>
        <end position="489"/>
    </location>
</feature>
<feature type="compositionally biased region" description="Acidic residues" evidence="1">
    <location>
        <begin position="1270"/>
        <end position="1286"/>
    </location>
</feature>
<dbReference type="PROSITE" id="PS50211">
    <property type="entry name" value="DENN"/>
    <property type="match status" value="1"/>
</dbReference>
<dbReference type="Pfam" id="PF03456">
    <property type="entry name" value="uDENN"/>
    <property type="match status" value="1"/>
</dbReference>
<dbReference type="InterPro" id="IPR051696">
    <property type="entry name" value="DENN_Domain_GEFs"/>
</dbReference>
<evidence type="ECO:0000259" key="2">
    <source>
        <dbReference type="PROSITE" id="PS50211"/>
    </source>
</evidence>
<feature type="region of interest" description="Disordered" evidence="1">
    <location>
        <begin position="617"/>
        <end position="640"/>
    </location>
</feature>
<feature type="compositionally biased region" description="Basic and acidic residues" evidence="1">
    <location>
        <begin position="1260"/>
        <end position="1269"/>
    </location>
</feature>
<dbReference type="SMART" id="SM00800">
    <property type="entry name" value="uDENN"/>
    <property type="match status" value="1"/>
</dbReference>
<dbReference type="OrthoDB" id="61040at2759"/>
<dbReference type="PANTHER" id="PTHR12296">
    <property type="entry name" value="DENN DOMAIN-CONTAINING PROTEIN 4"/>
    <property type="match status" value="1"/>
</dbReference>
<dbReference type="InterPro" id="IPR001194">
    <property type="entry name" value="cDENN_dom"/>
</dbReference>
<name>A0A8K1CPE7_PYTOL</name>
<dbReference type="Proteomes" id="UP000794436">
    <property type="component" value="Unassembled WGS sequence"/>
</dbReference>
<dbReference type="SMART" id="SM00799">
    <property type="entry name" value="DENN"/>
    <property type="match status" value="1"/>
</dbReference>
<dbReference type="SMART" id="SM00801">
    <property type="entry name" value="dDENN"/>
    <property type="match status" value="1"/>
</dbReference>
<protein>
    <recommendedName>
        <fullName evidence="2">UDENN domain-containing protein</fullName>
    </recommendedName>
</protein>
<reference evidence="3" key="1">
    <citation type="submission" date="2019-03" db="EMBL/GenBank/DDBJ databases">
        <title>Long read genome sequence of the mycoparasitic Pythium oligandrum ATCC 38472 isolated from sugarbeet rhizosphere.</title>
        <authorList>
            <person name="Gaulin E."/>
        </authorList>
    </citation>
    <scope>NUCLEOTIDE SEQUENCE</scope>
    <source>
        <strain evidence="3">ATCC 38472_TT</strain>
    </source>
</reference>